<comment type="caution">
    <text evidence="2">The sequence shown here is derived from an EMBL/GenBank/DDBJ whole genome shotgun (WGS) entry which is preliminary data.</text>
</comment>
<protein>
    <submittedName>
        <fullName evidence="2">Uncharacterized protein</fullName>
    </submittedName>
</protein>
<accession>A0ABN8QN43</accession>
<feature type="compositionally biased region" description="Basic and acidic residues" evidence="1">
    <location>
        <begin position="70"/>
        <end position="80"/>
    </location>
</feature>
<gene>
    <name evidence="2" type="ORF">PLOB_00008794</name>
</gene>
<evidence type="ECO:0000313" key="2">
    <source>
        <dbReference type="EMBL" id="CAH3167636.1"/>
    </source>
</evidence>
<name>A0ABN8QN43_9CNID</name>
<feature type="compositionally biased region" description="Low complexity" evidence="1">
    <location>
        <begin position="27"/>
        <end position="52"/>
    </location>
</feature>
<organism evidence="2 3">
    <name type="scientific">Porites lobata</name>
    <dbReference type="NCBI Taxonomy" id="104759"/>
    <lineage>
        <taxon>Eukaryota</taxon>
        <taxon>Metazoa</taxon>
        <taxon>Cnidaria</taxon>
        <taxon>Anthozoa</taxon>
        <taxon>Hexacorallia</taxon>
        <taxon>Scleractinia</taxon>
        <taxon>Fungiina</taxon>
        <taxon>Poritidae</taxon>
        <taxon>Porites</taxon>
    </lineage>
</organism>
<keyword evidence="3" id="KW-1185">Reference proteome</keyword>
<reference evidence="2 3" key="1">
    <citation type="submission" date="2022-05" db="EMBL/GenBank/DDBJ databases">
        <authorList>
            <consortium name="Genoscope - CEA"/>
            <person name="William W."/>
        </authorList>
    </citation>
    <scope>NUCLEOTIDE SEQUENCE [LARGE SCALE GENOMIC DNA]</scope>
</reference>
<dbReference type="EMBL" id="CALNXK010000141">
    <property type="protein sequence ID" value="CAH3167636.1"/>
    <property type="molecule type" value="Genomic_DNA"/>
</dbReference>
<proteinExistence type="predicted"/>
<feature type="region of interest" description="Disordered" evidence="1">
    <location>
        <begin position="1"/>
        <end position="86"/>
    </location>
</feature>
<evidence type="ECO:0000256" key="1">
    <source>
        <dbReference type="SAM" id="MobiDB-lite"/>
    </source>
</evidence>
<sequence>RLLRPDEDADALPDVAGSGDGAGSLGNGQSVLDVVSGSSAGSSDGAGSSVAGHLILPVGTSTVPPSADGARSHIDSRDNQLDEPNS</sequence>
<evidence type="ECO:0000313" key="3">
    <source>
        <dbReference type="Proteomes" id="UP001159405"/>
    </source>
</evidence>
<dbReference type="Proteomes" id="UP001159405">
    <property type="component" value="Unassembled WGS sequence"/>
</dbReference>
<feature type="non-terminal residue" evidence="2">
    <location>
        <position position="1"/>
    </location>
</feature>